<protein>
    <recommendedName>
        <fullName evidence="3">Retrotransposon Copia-like N-terminal domain-containing protein</fullName>
    </recommendedName>
</protein>
<evidence type="ECO:0000313" key="2">
    <source>
        <dbReference type="Proteomes" id="UP000657918"/>
    </source>
</evidence>
<dbReference type="OrthoDB" id="1746033at2759"/>
<organism evidence="1 2">
    <name type="scientific">Salix dunnii</name>
    <dbReference type="NCBI Taxonomy" id="1413687"/>
    <lineage>
        <taxon>Eukaryota</taxon>
        <taxon>Viridiplantae</taxon>
        <taxon>Streptophyta</taxon>
        <taxon>Embryophyta</taxon>
        <taxon>Tracheophyta</taxon>
        <taxon>Spermatophyta</taxon>
        <taxon>Magnoliopsida</taxon>
        <taxon>eudicotyledons</taxon>
        <taxon>Gunneridae</taxon>
        <taxon>Pentapetalae</taxon>
        <taxon>rosids</taxon>
        <taxon>fabids</taxon>
        <taxon>Malpighiales</taxon>
        <taxon>Salicaceae</taxon>
        <taxon>Saliceae</taxon>
        <taxon>Salix</taxon>
    </lineage>
</organism>
<gene>
    <name evidence="1" type="ORF">SADUNF_Sadunf17G0065000</name>
</gene>
<proteinExistence type="predicted"/>
<sequence length="129" mass="14784">MNGDNFLRWSLYVQINIHDRGKLGYLNGEQIKSAKTNVFKSKYYQNSREEEFATSYLGCITTKEMLENLRQISESNTTTSSNLIAHTEQVVDCLTKGLSKNHFDRLVSKLGIEDILKPDYRNSSVDPTK</sequence>
<evidence type="ECO:0000313" key="1">
    <source>
        <dbReference type="EMBL" id="KAF9663569.1"/>
    </source>
</evidence>
<keyword evidence="2" id="KW-1185">Reference proteome</keyword>
<dbReference type="AlphaFoldDB" id="A0A835J883"/>
<evidence type="ECO:0008006" key="3">
    <source>
        <dbReference type="Google" id="ProtNLM"/>
    </source>
</evidence>
<dbReference type="EMBL" id="JADGMS010000017">
    <property type="protein sequence ID" value="KAF9663569.1"/>
    <property type="molecule type" value="Genomic_DNA"/>
</dbReference>
<reference evidence="1 2" key="1">
    <citation type="submission" date="2020-10" db="EMBL/GenBank/DDBJ databases">
        <title>Plant Genome Project.</title>
        <authorList>
            <person name="Zhang R.-G."/>
        </authorList>
    </citation>
    <scope>NUCLEOTIDE SEQUENCE [LARGE SCALE GENOMIC DNA]</scope>
    <source>
        <strain evidence="1">FAFU-HL-1</strain>
        <tissue evidence="1">Leaf</tissue>
    </source>
</reference>
<comment type="caution">
    <text evidence="1">The sequence shown here is derived from an EMBL/GenBank/DDBJ whole genome shotgun (WGS) entry which is preliminary data.</text>
</comment>
<dbReference type="Proteomes" id="UP000657918">
    <property type="component" value="Unassembled WGS sequence"/>
</dbReference>
<name>A0A835J883_9ROSI</name>
<accession>A0A835J883</accession>